<feature type="domain" description="FAD/NAD(P)-binding" evidence="7">
    <location>
        <begin position="7"/>
        <end position="303"/>
    </location>
</feature>
<dbReference type="InterPro" id="IPR015904">
    <property type="entry name" value="Sulphide_quinone_reductase"/>
</dbReference>
<evidence type="ECO:0000259" key="7">
    <source>
        <dbReference type="Pfam" id="PF07992"/>
    </source>
</evidence>
<dbReference type="AlphaFoldDB" id="A0A172UWS6"/>
<keyword evidence="4" id="KW-0274">FAD</keyword>
<evidence type="ECO:0000256" key="1">
    <source>
        <dbReference type="ARBA" id="ARBA00001974"/>
    </source>
</evidence>
<sequence>MTAVGHQIVVVGGGNAGVSLAARLRHAGVNDIGVIEPSDTHYYQPLWTLVGGGCVKADASARPQASVMPQGVGWIKDRACEIDPEKQRVTTEGGVTVGYDHLVVCPGIQLDWTAVPGMAESLDSPAVSSNYRYDLAPKTWELIKSMRSGTAIFTMPSGPIKCAGAPQKIAYLAADYWRRQGVLSNIRVVLVLPTPGMFGVKEFADELERVVARYGIEVHKNSEVTTVNPDTRTVTITDNSADTTSEVGYDMLHVVPRQSAPDWIKSSPLRAADNPGGYVDVDKNTMRHNQFDNVFALGDAGSTPNSKTGAAIRKQAPVVAANLADSMAGRPLSGSYGGYASCPLTTARDKMLLAEFDYTMKPAPSIPFIDTTHERRDMWLLKRYGLPAMYWNLILKGRA</sequence>
<protein>
    <submittedName>
        <fullName evidence="8">Pyridine nucleotide-disulfide oxidoreductase</fullName>
    </submittedName>
</protein>
<evidence type="ECO:0000256" key="4">
    <source>
        <dbReference type="ARBA" id="ARBA00022827"/>
    </source>
</evidence>
<dbReference type="PANTHER" id="PTHR10632:SF2">
    <property type="entry name" value="SULFIDE:QUINONE OXIDOREDUCTASE, MITOCHONDRIAL"/>
    <property type="match status" value="1"/>
</dbReference>
<keyword evidence="3" id="KW-0874">Quinone</keyword>
<dbReference type="GO" id="GO:0070224">
    <property type="term" value="F:sulfide:quinone oxidoreductase activity"/>
    <property type="evidence" value="ECO:0007669"/>
    <property type="project" value="TreeGrafter"/>
</dbReference>
<dbReference type="GO" id="GO:0071949">
    <property type="term" value="F:FAD binding"/>
    <property type="evidence" value="ECO:0007669"/>
    <property type="project" value="TreeGrafter"/>
</dbReference>
<proteinExistence type="predicted"/>
<evidence type="ECO:0000256" key="3">
    <source>
        <dbReference type="ARBA" id="ARBA00022719"/>
    </source>
</evidence>
<dbReference type="SUPFAM" id="SSF51905">
    <property type="entry name" value="FAD/NAD(P)-binding domain"/>
    <property type="match status" value="2"/>
</dbReference>
<dbReference type="KEGG" id="madi:A7U43_28730"/>
<evidence type="ECO:0000313" key="8">
    <source>
        <dbReference type="EMBL" id="ANE83493.1"/>
    </source>
</evidence>
<comment type="cofactor">
    <cofactor evidence="1">
        <name>FAD</name>
        <dbReference type="ChEBI" id="CHEBI:57692"/>
    </cofactor>
</comment>
<dbReference type="FunFam" id="3.50.50.60:FF:000034">
    <property type="entry name" value="sulfide:quinone oxidoreductase, mitochondrial"/>
    <property type="match status" value="1"/>
</dbReference>
<evidence type="ECO:0000256" key="6">
    <source>
        <dbReference type="ARBA" id="ARBA00023002"/>
    </source>
</evidence>
<dbReference type="InterPro" id="IPR036188">
    <property type="entry name" value="FAD/NAD-bd_sf"/>
</dbReference>
<dbReference type="Proteomes" id="UP000077143">
    <property type="component" value="Plasmid pMYC1"/>
</dbReference>
<dbReference type="RefSeq" id="WP_060999594.1">
    <property type="nucleotide sequence ID" value="NZ_CP015597.1"/>
</dbReference>
<organism evidence="8 9">
    <name type="scientific">Mycobacterium adipatum</name>
    <dbReference type="NCBI Taxonomy" id="1682113"/>
    <lineage>
        <taxon>Bacteria</taxon>
        <taxon>Bacillati</taxon>
        <taxon>Actinomycetota</taxon>
        <taxon>Actinomycetes</taxon>
        <taxon>Mycobacteriales</taxon>
        <taxon>Mycobacteriaceae</taxon>
        <taxon>Mycobacterium</taxon>
    </lineage>
</organism>
<evidence type="ECO:0000313" key="9">
    <source>
        <dbReference type="Proteomes" id="UP000077143"/>
    </source>
</evidence>
<keyword evidence="6" id="KW-0560">Oxidoreductase</keyword>
<accession>A0A172UWS6</accession>
<dbReference type="PANTHER" id="PTHR10632">
    <property type="entry name" value="SULFIDE:QUINONE OXIDOREDUCTASE"/>
    <property type="match status" value="1"/>
</dbReference>
<reference evidence="8 9" key="1">
    <citation type="submission" date="2016-05" db="EMBL/GenBank/DDBJ databases">
        <title>Complete genome sequence of a phthalic acid esters degrading Mycobacterium sp. YC-RL4.</title>
        <authorList>
            <person name="Ren L."/>
            <person name="Fan S."/>
            <person name="Ruth N."/>
            <person name="Jia Y."/>
            <person name="Wang J."/>
            <person name="Qiao C."/>
        </authorList>
    </citation>
    <scope>NUCLEOTIDE SEQUENCE [LARGE SCALE GENOMIC DNA]</scope>
    <source>
        <strain evidence="8 9">YC-RL4</strain>
        <plasmid evidence="9">pmyc1</plasmid>
    </source>
</reference>
<dbReference type="EMBL" id="CP015597">
    <property type="protein sequence ID" value="ANE83493.1"/>
    <property type="molecule type" value="Genomic_DNA"/>
</dbReference>
<evidence type="ECO:0000256" key="2">
    <source>
        <dbReference type="ARBA" id="ARBA00022630"/>
    </source>
</evidence>
<keyword evidence="2" id="KW-0285">Flavoprotein</keyword>
<keyword evidence="9" id="KW-1185">Reference proteome</keyword>
<geneLocation type="plasmid" evidence="9">
    <name>pmyc1</name>
</geneLocation>
<dbReference type="GO" id="GO:0048038">
    <property type="term" value="F:quinone binding"/>
    <property type="evidence" value="ECO:0007669"/>
    <property type="project" value="UniProtKB-KW"/>
</dbReference>
<dbReference type="Gene3D" id="3.50.50.60">
    <property type="entry name" value="FAD/NAD(P)-binding domain"/>
    <property type="match status" value="2"/>
</dbReference>
<evidence type="ECO:0000256" key="5">
    <source>
        <dbReference type="ARBA" id="ARBA00022946"/>
    </source>
</evidence>
<keyword evidence="5" id="KW-0809">Transit peptide</keyword>
<keyword evidence="8" id="KW-0614">Plasmid</keyword>
<gene>
    <name evidence="8" type="ORF">A7U43_28730</name>
</gene>
<dbReference type="Pfam" id="PF07992">
    <property type="entry name" value="Pyr_redox_2"/>
    <property type="match status" value="1"/>
</dbReference>
<dbReference type="InterPro" id="IPR023753">
    <property type="entry name" value="FAD/NAD-binding_dom"/>
</dbReference>
<name>A0A172UWS6_9MYCO</name>
<dbReference type="GO" id="GO:0070221">
    <property type="term" value="P:sulfide oxidation, using sulfide:quinone oxidoreductase"/>
    <property type="evidence" value="ECO:0007669"/>
    <property type="project" value="TreeGrafter"/>
</dbReference>